<keyword evidence="2" id="KW-0812">Transmembrane</keyword>
<dbReference type="PANTHER" id="PTHR14096">
    <property type="entry name" value="APOLIPOPROTEIN L"/>
    <property type="match status" value="1"/>
</dbReference>
<dbReference type="GO" id="GO:0005576">
    <property type="term" value="C:extracellular region"/>
    <property type="evidence" value="ECO:0007669"/>
    <property type="project" value="InterPro"/>
</dbReference>
<dbReference type="Proteomes" id="UP001174136">
    <property type="component" value="Unassembled WGS sequence"/>
</dbReference>
<dbReference type="GO" id="GO:0008289">
    <property type="term" value="F:lipid binding"/>
    <property type="evidence" value="ECO:0007669"/>
    <property type="project" value="InterPro"/>
</dbReference>
<proteinExistence type="inferred from homology"/>
<comment type="caution">
    <text evidence="3">The sequence shown here is derived from an EMBL/GenBank/DDBJ whole genome shotgun (WGS) entry which is preliminary data.</text>
</comment>
<evidence type="ECO:0000313" key="3">
    <source>
        <dbReference type="EMBL" id="KAK0155304.1"/>
    </source>
</evidence>
<evidence type="ECO:0000256" key="2">
    <source>
        <dbReference type="SAM" id="Phobius"/>
    </source>
</evidence>
<sequence length="1170" mass="129387">MTMEISSTTGFGHKRFKQPSVHFAEECMEDVIQSILSHVKTLSIIRMDQNFRLVYLFQEKSTSGFVNQFNECHARMLQFLDDMEASAIQLDRMKLGSKISSVAGSSVGTIGGVLTIIGLVLAPVTAGVSLGLTASGLGLAVTSGVNSAVTTATEMAVNKAQQKKASEGIQSFMQDVNIIQACLDEVTNQREKEILGKDHTGDVIVSGAKVVGNVGNVGLTISKGIDLLDGLEDIGQAAVKGPAALSKTARAGFITLNALFIGLDIFIICKESISLAKGDTSEISQFIRARAALLRSELNTWHRMHESLNQGMLESEKGKTILEQSLKETMGNEKAMETLQPYVSETLDYIDTVNKFCNRNAKWKLQRETELDMMMEIKGRANQLNLSIGHVFKSTNKGKAIGEYLGSMLRFGNTCEDLEKELATVLENTVEGIEKLTYFLDAVEKLAATSLHVFTGGEEVVKLSLGICLESVEDSISAARLVCPLLLQFKRDAGVFFQPSLHNVDVFMTELTNYICTTEKICTLMYDRKEKKFRMVYLFQKNPISGNQFSEHHPRMLQLLDDIVDSAIQLDRLQMSPQIFNVSNSMEAIGGVLFIIGLALAPFTASLSLGLILGGLVLGVTSGVNRAVSLFIRARVQLLHSELDAWQKMHESLHCGMLELDRGQSILRQPEKGIETLQPYFSETLDYVYTVRKFCNRNSIWLHQRKTEWDKMRNIQARANQLNLNIGQVAKSTDKGKAISQYFKGKMQSFGNVRAELDKELATVLENTVEGIEKLNDFLDAVEKLAATSLHVFTGGEEVVKLSLGICLQRVEDSISAARLVCPLLLQFKRDARVFFQPSLYNVEVFVAELDKYIHTTEKICTRMEKRMDPQFRLVYLFHEKSMSGFVDKFHECHPRMLQSLNDIEDSATQMDKMNMGSKISSVLGTSMGTIGGVLTITGLALAPVAGVSLGLTVGGASLGLTKGVNTAVTKATEIAINKAQQKKASEGLQSLLCDMKSIQECLDEVTNQWEETFEVNYVDVFNVEEKQNQFGDEIVDEIVDESCTTVMSDVGQEVIQESEIITNLVANLPGLEFLIGMDIFSLCKASISLAKGGKSNISMVIRARAKPLCTDFDTWQRMCESLTQGMLESERSQSILEQSLNLLKETMENGVKSDPMEVQQMSEKKCIIQ</sequence>
<dbReference type="GO" id="GO:0006869">
    <property type="term" value="P:lipid transport"/>
    <property type="evidence" value="ECO:0007669"/>
    <property type="project" value="InterPro"/>
</dbReference>
<dbReference type="InterPro" id="IPR008405">
    <property type="entry name" value="ApoL"/>
</dbReference>
<keyword evidence="4" id="KW-1185">Reference proteome</keyword>
<evidence type="ECO:0000256" key="1">
    <source>
        <dbReference type="ARBA" id="ARBA00010090"/>
    </source>
</evidence>
<dbReference type="AlphaFoldDB" id="A0AA47NBQ8"/>
<feature type="transmembrane region" description="Helical" evidence="2">
    <location>
        <begin position="607"/>
        <end position="628"/>
    </location>
</feature>
<comment type="similarity">
    <text evidence="1">Belongs to the apolipoprotein L family.</text>
</comment>
<feature type="transmembrane region" description="Helical" evidence="2">
    <location>
        <begin position="102"/>
        <end position="122"/>
    </location>
</feature>
<keyword evidence="2" id="KW-0472">Membrane</keyword>
<organism evidence="3 4">
    <name type="scientific">Merluccius polli</name>
    <name type="common">Benguela hake</name>
    <name type="synonym">Merluccius cadenati</name>
    <dbReference type="NCBI Taxonomy" id="89951"/>
    <lineage>
        <taxon>Eukaryota</taxon>
        <taxon>Metazoa</taxon>
        <taxon>Chordata</taxon>
        <taxon>Craniata</taxon>
        <taxon>Vertebrata</taxon>
        <taxon>Euteleostomi</taxon>
        <taxon>Actinopterygii</taxon>
        <taxon>Neopterygii</taxon>
        <taxon>Teleostei</taxon>
        <taxon>Neoteleostei</taxon>
        <taxon>Acanthomorphata</taxon>
        <taxon>Zeiogadaria</taxon>
        <taxon>Gadariae</taxon>
        <taxon>Gadiformes</taxon>
        <taxon>Gadoidei</taxon>
        <taxon>Merlucciidae</taxon>
        <taxon>Merluccius</taxon>
    </lineage>
</organism>
<dbReference type="GO" id="GO:0042157">
    <property type="term" value="P:lipoprotein metabolic process"/>
    <property type="evidence" value="ECO:0007669"/>
    <property type="project" value="InterPro"/>
</dbReference>
<accession>A0AA47NBQ8</accession>
<feature type="transmembrane region" description="Helical" evidence="2">
    <location>
        <begin position="920"/>
        <end position="943"/>
    </location>
</feature>
<dbReference type="GO" id="GO:0016020">
    <property type="term" value="C:membrane"/>
    <property type="evidence" value="ECO:0007669"/>
    <property type="project" value="TreeGrafter"/>
</dbReference>
<name>A0AA47NBQ8_MERPO</name>
<protein>
    <submittedName>
        <fullName evidence="3">Apolipoprotein L3</fullName>
    </submittedName>
</protein>
<reference evidence="3" key="1">
    <citation type="journal article" date="2023" name="Front. Mar. Sci.">
        <title>A new Merluccius polli reference genome to investigate the effects of global change in West African waters.</title>
        <authorList>
            <person name="Mateo J.L."/>
            <person name="Blanco-Fernandez C."/>
            <person name="Garcia-Vazquez E."/>
            <person name="Machado-Schiaffino G."/>
        </authorList>
    </citation>
    <scope>NUCLEOTIDE SEQUENCE</scope>
    <source>
        <strain evidence="3">C29</strain>
        <tissue evidence="3">Fin</tissue>
    </source>
</reference>
<keyword evidence="2" id="KW-1133">Transmembrane helix</keyword>
<dbReference type="Pfam" id="PF05461">
    <property type="entry name" value="ApoL"/>
    <property type="match status" value="3"/>
</dbReference>
<evidence type="ECO:0000313" key="4">
    <source>
        <dbReference type="Proteomes" id="UP001174136"/>
    </source>
</evidence>
<gene>
    <name evidence="3" type="primary">APOL3_4</name>
    <name evidence="3" type="ORF">N1851_002362</name>
</gene>
<dbReference type="EMBL" id="JAOPHQ010000291">
    <property type="protein sequence ID" value="KAK0155304.1"/>
    <property type="molecule type" value="Genomic_DNA"/>
</dbReference>
<dbReference type="PANTHER" id="PTHR14096:SF57">
    <property type="entry name" value="APOLIPOPROTEIN L4"/>
    <property type="match status" value="1"/>
</dbReference>